<dbReference type="Gene3D" id="3.10.20.90">
    <property type="entry name" value="Phosphatidylinositol 3-kinase Catalytic Subunit, Chain A, domain 1"/>
    <property type="match status" value="1"/>
</dbReference>
<sequence>MMTEFLSAMMAAEEIYSIVPGELENCQEKYSISAFAEHLETKLCWSMWGRKHHMFRWIFWSPEQEELEGPQTISSTCYPKSIPSTLTNHGTFIKEKIKCSLQRIIECYIDYCLVQFWAPKTAGGRCFLTTSGQPFAVDWLCKGFCWYRKHCSSHDYLVDGEANEAELGPPGRVFQSGLPESSPDLRLYSTKEYPLRNQALSCGIKGYMALPLFDLLGQDCVGVLEFVVFSAEYINIVNEVEEGLKTADLRWTLNINQPCLEASLLQNEKDRGGQQLALNEIKQMFEVLKRSAQLHLAQAWITSMNSLEVENTPNSGTILMERAIFKVFVDYEDDYNSPTTHFLKACKLHSLIVGKGIVGRILATCESFFCPSVSNFSITEYPLVHYARSARLTVSFAICLQSSLTGDDIYVLEFFLLPGSSDGGYSWSFLSFLLTIMERQLNSFKVATGQLLGEELSVKAIEFCKDNGFDSFKLGHSVPYPLKFETLHYGEDMSKLRSVFGHLNFGCDVMDCSVEQNSMAAEKSKRATTLRPSKRERERTNFRICYEDLRPYFGKSLKDAEKGLGVSRSTLKRACRDHNITRWPSNEKNKVNPSLFLTRAANKSSPCRKGQFSRSDFHPTSDSGFMIVEADFEGDTMKFKFPFSSGMEKLEEEVARRLKLNVTSFRMKYLDGEGKWILLACDDDLQFCMETLASSGSNAVKMLVQSI</sequence>
<proteinExistence type="predicted"/>
<dbReference type="InterPro" id="IPR053793">
    <property type="entry name" value="PB1-like"/>
</dbReference>
<dbReference type="RefSeq" id="XP_011091199.1">
    <property type="nucleotide sequence ID" value="XM_011092897.2"/>
</dbReference>
<dbReference type="SUPFAM" id="SSF54277">
    <property type="entry name" value="CAD &amp; PB1 domains"/>
    <property type="match status" value="1"/>
</dbReference>
<dbReference type="Gramene" id="SIN_1001611.t">
    <property type="protein sequence ID" value="SIN_1001611.t"/>
    <property type="gene ID" value="SIN_1001611"/>
</dbReference>
<dbReference type="PANTHER" id="PTHR32002">
    <property type="entry name" value="PROTEIN NLP8"/>
    <property type="match status" value="1"/>
</dbReference>
<dbReference type="PROSITE" id="PS51519">
    <property type="entry name" value="RWP_RK"/>
    <property type="match status" value="1"/>
</dbReference>
<evidence type="ECO:0000259" key="6">
    <source>
        <dbReference type="PROSITE" id="PS51745"/>
    </source>
</evidence>
<dbReference type="InParanoid" id="A0A6I9U3H2"/>
<evidence type="ECO:0000256" key="3">
    <source>
        <dbReference type="ARBA" id="ARBA00023163"/>
    </source>
</evidence>
<dbReference type="InterPro" id="IPR000270">
    <property type="entry name" value="PB1_dom"/>
</dbReference>
<evidence type="ECO:0000256" key="2">
    <source>
        <dbReference type="ARBA" id="ARBA00023125"/>
    </source>
</evidence>
<keyword evidence="7" id="KW-1185">Reference proteome</keyword>
<dbReference type="InterPro" id="IPR003035">
    <property type="entry name" value="RWP-RK_dom"/>
</dbReference>
<accession>A0A6I9U3H2</accession>
<dbReference type="KEGG" id="sind:105171702"/>
<feature type="domain" description="PB1" evidence="6">
    <location>
        <begin position="625"/>
        <end position="707"/>
    </location>
</feature>
<evidence type="ECO:0000256" key="4">
    <source>
        <dbReference type="ARBA" id="ARBA00023242"/>
    </source>
</evidence>
<name>A0A6I9U3H2_SESIN</name>
<keyword evidence="1" id="KW-0805">Transcription regulation</keyword>
<dbReference type="Pfam" id="PF22922">
    <property type="entry name" value="GAF_NLP"/>
    <property type="match status" value="1"/>
</dbReference>
<keyword evidence="2" id="KW-0238">DNA-binding</keyword>
<keyword evidence="4" id="KW-0539">Nucleus</keyword>
<dbReference type="AlphaFoldDB" id="A0A6I9U3H2"/>
<dbReference type="InterPro" id="IPR045012">
    <property type="entry name" value="NLP"/>
</dbReference>
<dbReference type="GeneID" id="105171702"/>
<reference evidence="8" key="1">
    <citation type="submission" date="2025-08" db="UniProtKB">
        <authorList>
            <consortium name="RefSeq"/>
        </authorList>
    </citation>
    <scope>IDENTIFICATION</scope>
</reference>
<gene>
    <name evidence="8" type="primary">LOC105171702</name>
</gene>
<dbReference type="InterPro" id="IPR055081">
    <property type="entry name" value="NLP1-9_GAF"/>
</dbReference>
<dbReference type="SMART" id="SM00666">
    <property type="entry name" value="PB1"/>
    <property type="match status" value="1"/>
</dbReference>
<dbReference type="Pfam" id="PF02042">
    <property type="entry name" value="RWP-RK"/>
    <property type="match status" value="1"/>
</dbReference>
<dbReference type="Proteomes" id="UP000504604">
    <property type="component" value="Linkage group LG10"/>
</dbReference>
<evidence type="ECO:0000256" key="1">
    <source>
        <dbReference type="ARBA" id="ARBA00023015"/>
    </source>
</evidence>
<dbReference type="GO" id="GO:0003677">
    <property type="term" value="F:DNA binding"/>
    <property type="evidence" value="ECO:0007669"/>
    <property type="project" value="UniProtKB-KW"/>
</dbReference>
<feature type="domain" description="RWP-RK" evidence="5">
    <location>
        <begin position="525"/>
        <end position="611"/>
    </location>
</feature>
<keyword evidence="3" id="KW-0804">Transcription</keyword>
<dbReference type="OrthoDB" id="1302127at2759"/>
<dbReference type="GO" id="GO:0003700">
    <property type="term" value="F:DNA-binding transcription factor activity"/>
    <property type="evidence" value="ECO:0007669"/>
    <property type="project" value="InterPro"/>
</dbReference>
<dbReference type="Pfam" id="PF00564">
    <property type="entry name" value="PB1"/>
    <property type="match status" value="1"/>
</dbReference>
<dbReference type="PANTHER" id="PTHR32002:SF77">
    <property type="entry name" value="PROTEIN NLP6-LIKE ISOFORM X1"/>
    <property type="match status" value="1"/>
</dbReference>
<evidence type="ECO:0000313" key="8">
    <source>
        <dbReference type="RefSeq" id="XP_011091199.1"/>
    </source>
</evidence>
<protein>
    <submittedName>
        <fullName evidence="8">Protein NLP6</fullName>
    </submittedName>
</protein>
<dbReference type="PROSITE" id="PS51745">
    <property type="entry name" value="PB1"/>
    <property type="match status" value="1"/>
</dbReference>
<evidence type="ECO:0000259" key="5">
    <source>
        <dbReference type="PROSITE" id="PS51519"/>
    </source>
</evidence>
<organism evidence="7 8">
    <name type="scientific">Sesamum indicum</name>
    <name type="common">Oriental sesame</name>
    <name type="synonym">Sesamum orientale</name>
    <dbReference type="NCBI Taxonomy" id="4182"/>
    <lineage>
        <taxon>Eukaryota</taxon>
        <taxon>Viridiplantae</taxon>
        <taxon>Streptophyta</taxon>
        <taxon>Embryophyta</taxon>
        <taxon>Tracheophyta</taxon>
        <taxon>Spermatophyta</taxon>
        <taxon>Magnoliopsida</taxon>
        <taxon>eudicotyledons</taxon>
        <taxon>Gunneridae</taxon>
        <taxon>Pentapetalae</taxon>
        <taxon>asterids</taxon>
        <taxon>lamiids</taxon>
        <taxon>Lamiales</taxon>
        <taxon>Pedaliaceae</taxon>
        <taxon>Sesamum</taxon>
    </lineage>
</organism>
<evidence type="ECO:0000313" key="7">
    <source>
        <dbReference type="Proteomes" id="UP000504604"/>
    </source>
</evidence>